<gene>
    <name evidence="2" type="ORF">LCGC14_1221180</name>
</gene>
<dbReference type="InterPro" id="IPR022496">
    <property type="entry name" value="T6A_TsaB"/>
</dbReference>
<dbReference type="InterPro" id="IPR043129">
    <property type="entry name" value="ATPase_NBD"/>
</dbReference>
<dbReference type="AlphaFoldDB" id="A0A0F9LYD1"/>
<sequence length="216" mass="23078">MAAGKNVLGIDTATLALVLGVGDSNGLLASHFSMIGRRHLELSIGLIEEILQKSELGLSDLSAVSCGLGPGSLIGSRVGVVIAKTLAQVLRVPIIGISTLDIIALSGQKEGLRVVAIDALRDEIYWAAYKDGKKITEYKVSSAEAMVEELDGEKAVVKGTAIIKYGRFFNKFDNLVASNTLYPAPEALVSVAFEKLNKDEKSSLYDLEPIYLRSPV</sequence>
<dbReference type="CDD" id="cd24032">
    <property type="entry name" value="ASKHA_NBD_TsaB"/>
    <property type="match status" value="1"/>
</dbReference>
<evidence type="ECO:0000313" key="2">
    <source>
        <dbReference type="EMBL" id="KKM92161.1"/>
    </source>
</evidence>
<dbReference type="Pfam" id="PF00814">
    <property type="entry name" value="TsaD"/>
    <property type="match status" value="1"/>
</dbReference>
<dbReference type="Gene3D" id="3.30.420.40">
    <property type="match status" value="2"/>
</dbReference>
<dbReference type="SUPFAM" id="SSF53067">
    <property type="entry name" value="Actin-like ATPase domain"/>
    <property type="match status" value="2"/>
</dbReference>
<dbReference type="InterPro" id="IPR000905">
    <property type="entry name" value="Gcp-like_dom"/>
</dbReference>
<comment type="caution">
    <text evidence="2">The sequence shown here is derived from an EMBL/GenBank/DDBJ whole genome shotgun (WGS) entry which is preliminary data.</text>
</comment>
<name>A0A0F9LYD1_9ZZZZ</name>
<accession>A0A0F9LYD1</accession>
<organism evidence="2">
    <name type="scientific">marine sediment metagenome</name>
    <dbReference type="NCBI Taxonomy" id="412755"/>
    <lineage>
        <taxon>unclassified sequences</taxon>
        <taxon>metagenomes</taxon>
        <taxon>ecological metagenomes</taxon>
    </lineage>
</organism>
<feature type="domain" description="Gcp-like" evidence="1">
    <location>
        <begin position="36"/>
        <end position="149"/>
    </location>
</feature>
<dbReference type="NCBIfam" id="TIGR03725">
    <property type="entry name" value="T6A_YeaZ"/>
    <property type="match status" value="1"/>
</dbReference>
<proteinExistence type="predicted"/>
<reference evidence="2" key="1">
    <citation type="journal article" date="2015" name="Nature">
        <title>Complex archaea that bridge the gap between prokaryotes and eukaryotes.</title>
        <authorList>
            <person name="Spang A."/>
            <person name="Saw J.H."/>
            <person name="Jorgensen S.L."/>
            <person name="Zaremba-Niedzwiedzka K."/>
            <person name="Martijn J."/>
            <person name="Lind A.E."/>
            <person name="van Eijk R."/>
            <person name="Schleper C."/>
            <person name="Guy L."/>
            <person name="Ettema T.J."/>
        </authorList>
    </citation>
    <scope>NUCLEOTIDE SEQUENCE</scope>
</reference>
<evidence type="ECO:0000259" key="1">
    <source>
        <dbReference type="Pfam" id="PF00814"/>
    </source>
</evidence>
<dbReference type="EMBL" id="LAZR01006431">
    <property type="protein sequence ID" value="KKM92161.1"/>
    <property type="molecule type" value="Genomic_DNA"/>
</dbReference>
<dbReference type="GO" id="GO:0002949">
    <property type="term" value="P:tRNA threonylcarbamoyladenosine modification"/>
    <property type="evidence" value="ECO:0007669"/>
    <property type="project" value="InterPro"/>
</dbReference>
<protein>
    <recommendedName>
        <fullName evidence="1">Gcp-like domain-containing protein</fullName>
    </recommendedName>
</protein>